<evidence type="ECO:0000313" key="3">
    <source>
        <dbReference type="Proteomes" id="UP000678228"/>
    </source>
</evidence>
<dbReference type="PANTHER" id="PTHR43175">
    <property type="entry name" value="CARBONIC ANHYDRASE"/>
    <property type="match status" value="1"/>
</dbReference>
<dbReference type="GO" id="GO:0008270">
    <property type="term" value="F:zinc ion binding"/>
    <property type="evidence" value="ECO:0007669"/>
    <property type="project" value="InterPro"/>
</dbReference>
<evidence type="ECO:0008006" key="4">
    <source>
        <dbReference type="Google" id="ProtNLM"/>
    </source>
</evidence>
<dbReference type="EMBL" id="JAGKSQ010000004">
    <property type="protein sequence ID" value="MBP3951543.1"/>
    <property type="molecule type" value="Genomic_DNA"/>
</dbReference>
<name>A0A940WWC6_9BACI</name>
<evidence type="ECO:0000313" key="2">
    <source>
        <dbReference type="EMBL" id="MBP3951543.1"/>
    </source>
</evidence>
<comment type="similarity">
    <text evidence="1">Belongs to the beta-class carbonic anhydrase family.</text>
</comment>
<comment type="caution">
    <text evidence="2">The sequence shown here is derived from an EMBL/GenBank/DDBJ whole genome shotgun (WGS) entry which is preliminary data.</text>
</comment>
<keyword evidence="3" id="KW-1185">Reference proteome</keyword>
<organism evidence="2 3">
    <name type="scientific">Halalkalibacter suaedae</name>
    <dbReference type="NCBI Taxonomy" id="2822140"/>
    <lineage>
        <taxon>Bacteria</taxon>
        <taxon>Bacillati</taxon>
        <taxon>Bacillota</taxon>
        <taxon>Bacilli</taxon>
        <taxon>Bacillales</taxon>
        <taxon>Bacillaceae</taxon>
        <taxon>Halalkalibacter</taxon>
    </lineage>
</organism>
<proteinExistence type="inferred from homology"/>
<protein>
    <recommendedName>
        <fullName evidence="4">Carbonic anhydrase</fullName>
    </recommendedName>
</protein>
<evidence type="ECO:0000256" key="1">
    <source>
        <dbReference type="ARBA" id="ARBA00006217"/>
    </source>
</evidence>
<dbReference type="InterPro" id="IPR001765">
    <property type="entry name" value="Carbonic_anhydrase"/>
</dbReference>
<accession>A0A940WWC6</accession>
<dbReference type="AlphaFoldDB" id="A0A940WWC6"/>
<dbReference type="GO" id="GO:0004089">
    <property type="term" value="F:carbonate dehydratase activity"/>
    <property type="evidence" value="ECO:0007669"/>
    <property type="project" value="InterPro"/>
</dbReference>
<dbReference type="RefSeq" id="WP_210597250.1">
    <property type="nucleotide sequence ID" value="NZ_JAGKSQ010000004.1"/>
</dbReference>
<dbReference type="PANTHER" id="PTHR43175:SF1">
    <property type="entry name" value="CARBONIC ANHYDRASE-LIKE PROTEIN YBCF-RELATED"/>
    <property type="match status" value="1"/>
</dbReference>
<sequence>METIDKTKNTKSLTITSLNEEVLSFLPVITNKKTDELLVLNCFGEMNSDQESCLIRDIILAVYSERVEEVYIIVEEDYKPYSITEDILLSKHSVSKTALKTIRPNQIDEKSVTDWLNGTRSVTETIRNNLEMIRNHPLLPNSVSVNGFIVNIETSQFSVVD</sequence>
<dbReference type="SUPFAM" id="SSF53056">
    <property type="entry name" value="beta-carbonic anhydrase, cab"/>
    <property type="match status" value="1"/>
</dbReference>
<dbReference type="Gene3D" id="3.40.1050.10">
    <property type="entry name" value="Carbonic anhydrase"/>
    <property type="match status" value="1"/>
</dbReference>
<reference evidence="2" key="1">
    <citation type="submission" date="2021-03" db="EMBL/GenBank/DDBJ databases">
        <title>Bacillus suaedae sp. nov., isolated from Suaeda aralocaspica.</title>
        <authorList>
            <person name="Lei R.F.R."/>
        </authorList>
    </citation>
    <scope>NUCLEOTIDE SEQUENCE</scope>
    <source>
        <strain evidence="2">YZJH907-2</strain>
    </source>
</reference>
<dbReference type="InterPro" id="IPR036874">
    <property type="entry name" value="Carbonic_anhydrase_sf"/>
</dbReference>
<dbReference type="Proteomes" id="UP000678228">
    <property type="component" value="Unassembled WGS sequence"/>
</dbReference>
<gene>
    <name evidence="2" type="ORF">J7W16_10380</name>
</gene>